<dbReference type="EMBL" id="BKCP01005683">
    <property type="protein sequence ID" value="GER39546.1"/>
    <property type="molecule type" value="Genomic_DNA"/>
</dbReference>
<sequence>MKLNWYFHFFSIRGITFISWRKMFAYLLLCLFLFQTTDAQGGRPSPIPPRKWMTLNGGQPEVVAHGGYSGFFPDSSQPAFDFSLDSSILSTILYCNMHFTKDSDAFCVAKMNLQNSTNIDEFDPKGAKTYNIYGQEVRGYFGLDYPAQIIFENITLRQNIFTRQGVFDGAPIVGPFQLAEDRNGKPTRLWLNIENDLFYKQHKIHPETFILEQLNVLPEFISSPEIGFLKSIGPKLGRARTKLVFMFLDANLVEPTTNATYGSLAKNLASIKTFAYGIVVPKEYIWPVNQARILQPATTLVQDAHKAGLAVFASGFANDNFLSYNYSYDPAREYLQFVDNPLFSVDGVFSDFPSTASEAIGCLSLNKNATRNVKSLIISHNGASGDFPGSTDLAYKKAIEDGADIIDCSVQISKDGIAFCSDRPDLMKTTTAATLFIDRSTNVPEIQKADGIFSFDLTWEEIQSLKPQIESFFDGALVRNPANKNSGNLVTLPEFLELAKTNAVTGVLISIQNAAFLATKGLDLVETVSSALTNATLDKQSTQKVLIQSDDSSVLLKFNNNPTYQRVFYLQDSISGAPEQVAREVKKYADAVFVHRDAIMVASDNFAFNFTKTVPALHAANISVYVGVLKNEFMNLIFDYLSDPYVELATFYSQHVDGFVTDFPATASSFARSTCTTNGSAYLIPPVQPGFLYEAEPVAEPPLLSTADVVDPPLPAVAKNETAESANGTALEANGPASSPPPPDTRSAAGLETGGVGGLFVGAMVALLLTVFT</sequence>
<dbReference type="FunFam" id="3.20.20.190:FF:000011">
    <property type="entry name" value="Glycerophosphodiester phosphodiesterase GDPDL3"/>
    <property type="match status" value="1"/>
</dbReference>
<evidence type="ECO:0000256" key="3">
    <source>
        <dbReference type="ARBA" id="ARBA00022798"/>
    </source>
</evidence>
<gene>
    <name evidence="11" type="ORF">STAS_16162</name>
</gene>
<feature type="region of interest" description="Disordered" evidence="7">
    <location>
        <begin position="724"/>
        <end position="751"/>
    </location>
</feature>
<keyword evidence="2 9" id="KW-0732">Signal</keyword>
<feature type="domain" description="GP-PDE" evidence="10">
    <location>
        <begin position="375"/>
        <end position="671"/>
    </location>
</feature>
<dbReference type="Proteomes" id="UP000325081">
    <property type="component" value="Unassembled WGS sequence"/>
</dbReference>
<evidence type="ECO:0000259" key="10">
    <source>
        <dbReference type="PROSITE" id="PS51704"/>
    </source>
</evidence>
<keyword evidence="3" id="KW-0319">Glycerol metabolism</keyword>
<evidence type="ECO:0000256" key="7">
    <source>
        <dbReference type="SAM" id="MobiDB-lite"/>
    </source>
</evidence>
<dbReference type="SUPFAM" id="SSF51695">
    <property type="entry name" value="PLC-like phosphodiesterases"/>
    <property type="match status" value="2"/>
</dbReference>
<dbReference type="OrthoDB" id="1058301at2759"/>
<evidence type="ECO:0000313" key="12">
    <source>
        <dbReference type="Proteomes" id="UP000325081"/>
    </source>
</evidence>
<name>A0A5A7Q3S7_STRAF</name>
<reference evidence="12" key="1">
    <citation type="journal article" date="2019" name="Curr. Biol.">
        <title>Genome Sequence of Striga asiatica Provides Insight into the Evolution of Plant Parasitism.</title>
        <authorList>
            <person name="Yoshida S."/>
            <person name="Kim S."/>
            <person name="Wafula E.K."/>
            <person name="Tanskanen J."/>
            <person name="Kim Y.M."/>
            <person name="Honaas L."/>
            <person name="Yang Z."/>
            <person name="Spallek T."/>
            <person name="Conn C.E."/>
            <person name="Ichihashi Y."/>
            <person name="Cheong K."/>
            <person name="Cui S."/>
            <person name="Der J.P."/>
            <person name="Gundlach H."/>
            <person name="Jiao Y."/>
            <person name="Hori C."/>
            <person name="Ishida J.K."/>
            <person name="Kasahara H."/>
            <person name="Kiba T."/>
            <person name="Kim M.S."/>
            <person name="Koo N."/>
            <person name="Laohavisit A."/>
            <person name="Lee Y.H."/>
            <person name="Lumba S."/>
            <person name="McCourt P."/>
            <person name="Mortimer J.C."/>
            <person name="Mutuku J.M."/>
            <person name="Nomura T."/>
            <person name="Sasaki-Sekimoto Y."/>
            <person name="Seto Y."/>
            <person name="Wang Y."/>
            <person name="Wakatake T."/>
            <person name="Sakakibara H."/>
            <person name="Demura T."/>
            <person name="Yamaguchi S."/>
            <person name="Yoneyama K."/>
            <person name="Manabe R.I."/>
            <person name="Nelson D.C."/>
            <person name="Schulman A.H."/>
            <person name="Timko M.P."/>
            <person name="dePamphilis C.W."/>
            <person name="Choi D."/>
            <person name="Shirasu K."/>
        </authorList>
    </citation>
    <scope>NUCLEOTIDE SEQUENCE [LARGE SCALE GENOMIC DNA]</scope>
    <source>
        <strain evidence="12">cv. UVA1</strain>
    </source>
</reference>
<organism evidence="11 12">
    <name type="scientific">Striga asiatica</name>
    <name type="common">Asiatic witchweed</name>
    <name type="synonym">Buchnera asiatica</name>
    <dbReference type="NCBI Taxonomy" id="4170"/>
    <lineage>
        <taxon>Eukaryota</taxon>
        <taxon>Viridiplantae</taxon>
        <taxon>Streptophyta</taxon>
        <taxon>Embryophyta</taxon>
        <taxon>Tracheophyta</taxon>
        <taxon>Spermatophyta</taxon>
        <taxon>Magnoliopsida</taxon>
        <taxon>eudicotyledons</taxon>
        <taxon>Gunneridae</taxon>
        <taxon>Pentapetalae</taxon>
        <taxon>asterids</taxon>
        <taxon>lamiids</taxon>
        <taxon>Lamiales</taxon>
        <taxon>Orobanchaceae</taxon>
        <taxon>Buchnereae</taxon>
        <taxon>Striga</taxon>
    </lineage>
</organism>
<evidence type="ECO:0000256" key="4">
    <source>
        <dbReference type="ARBA" id="ARBA00022801"/>
    </source>
</evidence>
<evidence type="ECO:0000313" key="11">
    <source>
        <dbReference type="EMBL" id="GER39546.1"/>
    </source>
</evidence>
<feature type="domain" description="GP-PDE" evidence="10">
    <location>
        <begin position="60"/>
        <end position="360"/>
    </location>
</feature>
<dbReference type="PANTHER" id="PTHR43620:SF44">
    <property type="entry name" value="GLYCEROPHOSPHODIESTER PHOSPHODIESTERASE GDPDL6-RELATED"/>
    <property type="match status" value="1"/>
</dbReference>
<dbReference type="GO" id="GO:0006071">
    <property type="term" value="P:glycerol metabolic process"/>
    <property type="evidence" value="ECO:0007669"/>
    <property type="project" value="UniProtKB-KW"/>
</dbReference>
<dbReference type="PANTHER" id="PTHR43620">
    <property type="entry name" value="GLYCEROPHOSPHORYL DIESTER PHOSPHODIESTERASE"/>
    <property type="match status" value="1"/>
</dbReference>
<feature type="transmembrane region" description="Helical" evidence="8">
    <location>
        <begin position="754"/>
        <end position="772"/>
    </location>
</feature>
<keyword evidence="4" id="KW-0378">Hydrolase</keyword>
<evidence type="ECO:0000256" key="5">
    <source>
        <dbReference type="ARBA" id="ARBA00023180"/>
    </source>
</evidence>
<keyword evidence="8" id="KW-0812">Transmembrane</keyword>
<dbReference type="InterPro" id="IPR017946">
    <property type="entry name" value="PLC-like_Pdiesterase_TIM-brl"/>
</dbReference>
<comment type="catalytic activity">
    <reaction evidence="6">
        <text>a sn-glycero-3-phosphodiester + H2O = an alcohol + sn-glycerol 3-phosphate + H(+)</text>
        <dbReference type="Rhea" id="RHEA:12969"/>
        <dbReference type="ChEBI" id="CHEBI:15377"/>
        <dbReference type="ChEBI" id="CHEBI:15378"/>
        <dbReference type="ChEBI" id="CHEBI:30879"/>
        <dbReference type="ChEBI" id="CHEBI:57597"/>
        <dbReference type="ChEBI" id="CHEBI:83408"/>
        <dbReference type="EC" id="3.1.4.46"/>
    </reaction>
</comment>
<keyword evidence="5" id="KW-0325">Glycoprotein</keyword>
<dbReference type="GO" id="GO:0006629">
    <property type="term" value="P:lipid metabolic process"/>
    <property type="evidence" value="ECO:0007669"/>
    <property type="project" value="InterPro"/>
</dbReference>
<evidence type="ECO:0000256" key="9">
    <source>
        <dbReference type="SAM" id="SignalP"/>
    </source>
</evidence>
<evidence type="ECO:0000256" key="1">
    <source>
        <dbReference type="ARBA" id="ARBA00012247"/>
    </source>
</evidence>
<dbReference type="Pfam" id="PF03009">
    <property type="entry name" value="GDPD"/>
    <property type="match status" value="1"/>
</dbReference>
<keyword evidence="12" id="KW-1185">Reference proteome</keyword>
<dbReference type="Gene3D" id="3.20.20.190">
    <property type="entry name" value="Phosphatidylinositol (PI) phosphodiesterase"/>
    <property type="match status" value="2"/>
</dbReference>
<protein>
    <recommendedName>
        <fullName evidence="1">glycerophosphodiester phosphodiesterase</fullName>
        <ecNumber evidence="1">3.1.4.46</ecNumber>
    </recommendedName>
</protein>
<keyword evidence="8" id="KW-1133">Transmembrane helix</keyword>
<evidence type="ECO:0000256" key="6">
    <source>
        <dbReference type="ARBA" id="ARBA00047512"/>
    </source>
</evidence>
<comment type="caution">
    <text evidence="11">The sequence shown here is derived from an EMBL/GenBank/DDBJ whole genome shotgun (WGS) entry which is preliminary data.</text>
</comment>
<feature type="signal peptide" evidence="9">
    <location>
        <begin position="1"/>
        <end position="39"/>
    </location>
</feature>
<dbReference type="GO" id="GO:0008889">
    <property type="term" value="F:glycerophosphodiester phosphodiesterase activity"/>
    <property type="evidence" value="ECO:0007669"/>
    <property type="project" value="UniProtKB-EC"/>
</dbReference>
<dbReference type="PROSITE" id="PS51704">
    <property type="entry name" value="GP_PDE"/>
    <property type="match status" value="2"/>
</dbReference>
<dbReference type="AlphaFoldDB" id="A0A5A7Q3S7"/>
<dbReference type="InterPro" id="IPR030395">
    <property type="entry name" value="GP_PDE_dom"/>
</dbReference>
<evidence type="ECO:0000256" key="2">
    <source>
        <dbReference type="ARBA" id="ARBA00022729"/>
    </source>
</evidence>
<keyword evidence="8" id="KW-0472">Membrane</keyword>
<accession>A0A5A7Q3S7</accession>
<feature type="chain" id="PRO_5023147329" description="glycerophosphodiester phosphodiesterase" evidence="9">
    <location>
        <begin position="40"/>
        <end position="773"/>
    </location>
</feature>
<proteinExistence type="predicted"/>
<dbReference type="EC" id="3.1.4.46" evidence="1"/>
<evidence type="ECO:0000256" key="8">
    <source>
        <dbReference type="SAM" id="Phobius"/>
    </source>
</evidence>